<comment type="caution">
    <text evidence="2">The sequence shown here is derived from an EMBL/GenBank/DDBJ whole genome shotgun (WGS) entry which is preliminary data.</text>
</comment>
<evidence type="ECO:0000313" key="2">
    <source>
        <dbReference type="EMBL" id="KAH9291873.1"/>
    </source>
</evidence>
<dbReference type="EMBL" id="JAHRHJ020003365">
    <property type="protein sequence ID" value="KAH9291873.1"/>
    <property type="molecule type" value="Genomic_DNA"/>
</dbReference>
<accession>A0AA38C978</accession>
<proteinExistence type="predicted"/>
<feature type="non-terminal residue" evidence="2">
    <location>
        <position position="1"/>
    </location>
</feature>
<protein>
    <submittedName>
        <fullName evidence="2">Uncharacterized protein</fullName>
    </submittedName>
</protein>
<sequence>GGVLSARGTSVLNNIEMDEEYLRFDNYFDMATSERHAEDLTQSICKQGPDLVGSSDPPSPTGQEEMDDDAKTRFSLDILVSDNATTLVMENFIPDIKELKMWEIRVKDLIKEINDRYHNFEK</sequence>
<organism evidence="2 3">
    <name type="scientific">Taxus chinensis</name>
    <name type="common">Chinese yew</name>
    <name type="synonym">Taxus wallichiana var. chinensis</name>
    <dbReference type="NCBI Taxonomy" id="29808"/>
    <lineage>
        <taxon>Eukaryota</taxon>
        <taxon>Viridiplantae</taxon>
        <taxon>Streptophyta</taxon>
        <taxon>Embryophyta</taxon>
        <taxon>Tracheophyta</taxon>
        <taxon>Spermatophyta</taxon>
        <taxon>Pinopsida</taxon>
        <taxon>Pinidae</taxon>
        <taxon>Conifers II</taxon>
        <taxon>Cupressales</taxon>
        <taxon>Taxaceae</taxon>
        <taxon>Taxus</taxon>
    </lineage>
</organism>
<gene>
    <name evidence="2" type="ORF">KI387_042945</name>
</gene>
<dbReference type="Proteomes" id="UP000824469">
    <property type="component" value="Unassembled WGS sequence"/>
</dbReference>
<feature type="region of interest" description="Disordered" evidence="1">
    <location>
        <begin position="38"/>
        <end position="68"/>
    </location>
</feature>
<dbReference type="AlphaFoldDB" id="A0AA38C978"/>
<evidence type="ECO:0000256" key="1">
    <source>
        <dbReference type="SAM" id="MobiDB-lite"/>
    </source>
</evidence>
<evidence type="ECO:0000313" key="3">
    <source>
        <dbReference type="Proteomes" id="UP000824469"/>
    </source>
</evidence>
<keyword evidence="3" id="KW-1185">Reference proteome</keyword>
<reference evidence="2 3" key="1">
    <citation type="journal article" date="2021" name="Nat. Plants">
        <title>The Taxus genome provides insights into paclitaxel biosynthesis.</title>
        <authorList>
            <person name="Xiong X."/>
            <person name="Gou J."/>
            <person name="Liao Q."/>
            <person name="Li Y."/>
            <person name="Zhou Q."/>
            <person name="Bi G."/>
            <person name="Li C."/>
            <person name="Du R."/>
            <person name="Wang X."/>
            <person name="Sun T."/>
            <person name="Guo L."/>
            <person name="Liang H."/>
            <person name="Lu P."/>
            <person name="Wu Y."/>
            <person name="Zhang Z."/>
            <person name="Ro D.K."/>
            <person name="Shang Y."/>
            <person name="Huang S."/>
            <person name="Yan J."/>
        </authorList>
    </citation>
    <scope>NUCLEOTIDE SEQUENCE [LARGE SCALE GENOMIC DNA]</scope>
    <source>
        <strain evidence="2">Ta-2019</strain>
    </source>
</reference>
<name>A0AA38C978_TAXCH</name>